<accession>A0A8H3CHN3</accession>
<protein>
    <submittedName>
        <fullName evidence="1">Uncharacterized protein</fullName>
    </submittedName>
</protein>
<dbReference type="Proteomes" id="UP000663853">
    <property type="component" value="Unassembled WGS sequence"/>
</dbReference>
<sequence length="144" mass="15697">MLEEGVYHITNYAGGSVFVLDGSPPGMPVECMKGPPPSAIHVRCLEGNMYSLTPGNFAGPGRLAIGFPMEGSPVVPVLLFEAGTEHECTEWYIDHNGENKYEIRAAKGPGNQYWTLTGDEQGPIVLVGSQGSEKQQWRLDRIFT</sequence>
<name>A0A8H3CHN3_9AGAM</name>
<dbReference type="AlphaFoldDB" id="A0A8H3CHN3"/>
<dbReference type="InterPro" id="IPR035992">
    <property type="entry name" value="Ricin_B-like_lectins"/>
</dbReference>
<dbReference type="EMBL" id="CAJMXA010002702">
    <property type="protein sequence ID" value="CAE6486274.1"/>
    <property type="molecule type" value="Genomic_DNA"/>
</dbReference>
<reference evidence="1" key="1">
    <citation type="submission" date="2021-01" db="EMBL/GenBank/DDBJ databases">
        <authorList>
            <person name="Kaushik A."/>
        </authorList>
    </citation>
    <scope>NUCLEOTIDE SEQUENCE</scope>
    <source>
        <strain evidence="1">AG6-10EEA</strain>
    </source>
</reference>
<evidence type="ECO:0000313" key="1">
    <source>
        <dbReference type="EMBL" id="CAE6486274.1"/>
    </source>
</evidence>
<evidence type="ECO:0000313" key="2">
    <source>
        <dbReference type="Proteomes" id="UP000663853"/>
    </source>
</evidence>
<proteinExistence type="predicted"/>
<gene>
    <name evidence="1" type="ORF">RDB_LOCUS95786</name>
</gene>
<dbReference type="SUPFAM" id="SSF50370">
    <property type="entry name" value="Ricin B-like lectins"/>
    <property type="match status" value="1"/>
</dbReference>
<comment type="caution">
    <text evidence="1">The sequence shown here is derived from an EMBL/GenBank/DDBJ whole genome shotgun (WGS) entry which is preliminary data.</text>
</comment>
<organism evidence="1 2">
    <name type="scientific">Rhizoctonia solani</name>
    <dbReference type="NCBI Taxonomy" id="456999"/>
    <lineage>
        <taxon>Eukaryota</taxon>
        <taxon>Fungi</taxon>
        <taxon>Dikarya</taxon>
        <taxon>Basidiomycota</taxon>
        <taxon>Agaricomycotina</taxon>
        <taxon>Agaricomycetes</taxon>
        <taxon>Cantharellales</taxon>
        <taxon>Ceratobasidiaceae</taxon>
        <taxon>Rhizoctonia</taxon>
    </lineage>
</organism>